<feature type="transmembrane region" description="Helical" evidence="1">
    <location>
        <begin position="60"/>
        <end position="79"/>
    </location>
</feature>
<dbReference type="Proteomes" id="UP000288623">
    <property type="component" value="Unassembled WGS sequence"/>
</dbReference>
<feature type="transmembrane region" description="Helical" evidence="1">
    <location>
        <begin position="91"/>
        <end position="106"/>
    </location>
</feature>
<accession>A0A433RR98</accession>
<evidence type="ECO:0000313" key="2">
    <source>
        <dbReference type="EMBL" id="RUS53677.1"/>
    </source>
</evidence>
<sequence length="107" mass="12732">MIEFIDSWLGLACWVLILWQVFSSKTSTNRIYTTFCKIVFLVYLVSLILFYLNYDDTTFLMKHFFFLAIMTSFHLAMTFSEQEKKKSRNRAIVVCVLSLLISIIFFR</sequence>
<feature type="transmembrane region" description="Helical" evidence="1">
    <location>
        <begin position="6"/>
        <end position="22"/>
    </location>
</feature>
<name>A0A433RR98_9BACL</name>
<keyword evidence="1" id="KW-0812">Transmembrane</keyword>
<keyword evidence="1" id="KW-0472">Membrane</keyword>
<keyword evidence="1" id="KW-1133">Transmembrane helix</keyword>
<evidence type="ECO:0000313" key="3">
    <source>
        <dbReference type="Proteomes" id="UP000288623"/>
    </source>
</evidence>
<proteinExistence type="predicted"/>
<protein>
    <submittedName>
        <fullName evidence="2">Uncharacterized protein</fullName>
    </submittedName>
</protein>
<gene>
    <name evidence="2" type="ORF">QI30_14695</name>
</gene>
<comment type="caution">
    <text evidence="2">The sequence shown here is derived from an EMBL/GenBank/DDBJ whole genome shotgun (WGS) entry which is preliminary data.</text>
</comment>
<keyword evidence="3" id="KW-1185">Reference proteome</keyword>
<reference evidence="2 3" key="1">
    <citation type="submission" date="2014-11" db="EMBL/GenBank/DDBJ databases">
        <title>Genome sequence and analysis of novel Kurthia sp.</title>
        <authorList>
            <person name="Lawson J.N."/>
            <person name="Gonzalez J.E."/>
            <person name="Rinauldi L."/>
            <person name="Xuan Z."/>
            <person name="Firman A."/>
            <person name="Shaddox L."/>
            <person name="Trudeau A."/>
            <person name="Shah S."/>
            <person name="Reiman D."/>
        </authorList>
    </citation>
    <scope>NUCLEOTIDE SEQUENCE [LARGE SCALE GENOMIC DNA]</scope>
    <source>
        <strain evidence="2 3">3B1D</strain>
    </source>
</reference>
<dbReference type="EMBL" id="JTFC01000038">
    <property type="protein sequence ID" value="RUS53677.1"/>
    <property type="molecule type" value="Genomic_DNA"/>
</dbReference>
<organism evidence="2 3">
    <name type="scientific">Candidatus Kurthia intestinigallinarum</name>
    <dbReference type="NCBI Taxonomy" id="1562256"/>
    <lineage>
        <taxon>Bacteria</taxon>
        <taxon>Bacillati</taxon>
        <taxon>Bacillota</taxon>
        <taxon>Bacilli</taxon>
        <taxon>Bacillales</taxon>
        <taxon>Caryophanaceae</taxon>
        <taxon>Kurthia</taxon>
    </lineage>
</organism>
<evidence type="ECO:0000256" key="1">
    <source>
        <dbReference type="SAM" id="Phobius"/>
    </source>
</evidence>
<feature type="transmembrane region" description="Helical" evidence="1">
    <location>
        <begin position="34"/>
        <end position="54"/>
    </location>
</feature>
<dbReference type="RefSeq" id="WP_126991371.1">
    <property type="nucleotide sequence ID" value="NZ_JTFC01000038.1"/>
</dbReference>
<dbReference type="AlphaFoldDB" id="A0A433RR98"/>